<dbReference type="GO" id="GO:0004081">
    <property type="term" value="F:bis(5'-nucleosyl)-tetraphosphatase (asymmetrical) activity"/>
    <property type="evidence" value="ECO:0007669"/>
    <property type="project" value="TreeGrafter"/>
</dbReference>
<keyword evidence="1 2" id="KW-0378">Hydrolase</keyword>
<dbReference type="PANTHER" id="PTHR21340:SF0">
    <property type="entry name" value="BIS(5'-NUCLEOSYL)-TETRAPHOSPHATASE [ASYMMETRICAL]"/>
    <property type="match status" value="1"/>
</dbReference>
<dbReference type="Pfam" id="PF00293">
    <property type="entry name" value="NUDIX"/>
    <property type="match status" value="1"/>
</dbReference>
<evidence type="ECO:0000313" key="4">
    <source>
        <dbReference type="EMBL" id="OGY86431.1"/>
    </source>
</evidence>
<accession>A0A1G2BB92</accession>
<dbReference type="EMBL" id="MHKI01000020">
    <property type="protein sequence ID" value="OGY86431.1"/>
    <property type="molecule type" value="Genomic_DNA"/>
</dbReference>
<evidence type="ECO:0000256" key="1">
    <source>
        <dbReference type="ARBA" id="ARBA00022801"/>
    </source>
</evidence>
<comment type="similarity">
    <text evidence="2">Belongs to the Nudix hydrolase family.</text>
</comment>
<evidence type="ECO:0000259" key="3">
    <source>
        <dbReference type="PROSITE" id="PS51462"/>
    </source>
</evidence>
<reference evidence="4 5" key="1">
    <citation type="journal article" date="2016" name="Nat. Commun.">
        <title>Thousands of microbial genomes shed light on interconnected biogeochemical processes in an aquifer system.</title>
        <authorList>
            <person name="Anantharaman K."/>
            <person name="Brown C.T."/>
            <person name="Hug L.A."/>
            <person name="Sharon I."/>
            <person name="Castelle C.J."/>
            <person name="Probst A.J."/>
            <person name="Thomas B.C."/>
            <person name="Singh A."/>
            <person name="Wilkins M.J."/>
            <person name="Karaoz U."/>
            <person name="Brodie E.L."/>
            <person name="Williams K.H."/>
            <person name="Hubbard S.S."/>
            <person name="Banfield J.F."/>
        </authorList>
    </citation>
    <scope>NUCLEOTIDE SEQUENCE [LARGE SCALE GENOMIC DNA]</scope>
</reference>
<dbReference type="PROSITE" id="PS51462">
    <property type="entry name" value="NUDIX"/>
    <property type="match status" value="1"/>
</dbReference>
<proteinExistence type="inferred from homology"/>
<dbReference type="PROSITE" id="PS00893">
    <property type="entry name" value="NUDIX_BOX"/>
    <property type="match status" value="1"/>
</dbReference>
<dbReference type="InterPro" id="IPR020084">
    <property type="entry name" value="NUDIX_hydrolase_CS"/>
</dbReference>
<dbReference type="GO" id="GO:0006167">
    <property type="term" value="P:AMP biosynthetic process"/>
    <property type="evidence" value="ECO:0007669"/>
    <property type="project" value="TreeGrafter"/>
</dbReference>
<dbReference type="GO" id="GO:0006754">
    <property type="term" value="P:ATP biosynthetic process"/>
    <property type="evidence" value="ECO:0007669"/>
    <property type="project" value="TreeGrafter"/>
</dbReference>
<evidence type="ECO:0000256" key="2">
    <source>
        <dbReference type="RuleBase" id="RU003476"/>
    </source>
</evidence>
<dbReference type="InterPro" id="IPR015797">
    <property type="entry name" value="NUDIX_hydrolase-like_dom_sf"/>
</dbReference>
<evidence type="ECO:0000313" key="5">
    <source>
        <dbReference type="Proteomes" id="UP000176420"/>
    </source>
</evidence>
<dbReference type="PRINTS" id="PR00502">
    <property type="entry name" value="NUDIXFAMILY"/>
</dbReference>
<dbReference type="Proteomes" id="UP000176420">
    <property type="component" value="Unassembled WGS sequence"/>
</dbReference>
<protein>
    <recommendedName>
        <fullName evidence="3">Nudix hydrolase domain-containing protein</fullName>
    </recommendedName>
</protein>
<dbReference type="Gene3D" id="3.90.79.10">
    <property type="entry name" value="Nucleoside Triphosphate Pyrophosphohydrolase"/>
    <property type="match status" value="1"/>
</dbReference>
<dbReference type="PANTHER" id="PTHR21340">
    <property type="entry name" value="DIADENOSINE 5,5-P1,P4-TETRAPHOSPHATE PYROPHOSPHOHYDROLASE MUTT"/>
    <property type="match status" value="1"/>
</dbReference>
<dbReference type="SUPFAM" id="SSF55811">
    <property type="entry name" value="Nudix"/>
    <property type="match status" value="1"/>
</dbReference>
<feature type="domain" description="Nudix hydrolase" evidence="3">
    <location>
        <begin position="31"/>
        <end position="158"/>
    </location>
</feature>
<dbReference type="AlphaFoldDB" id="A0A1G2BB92"/>
<dbReference type="InterPro" id="IPR000086">
    <property type="entry name" value="NUDIX_hydrolase_dom"/>
</dbReference>
<organism evidence="4 5">
    <name type="scientific">Candidatus Kerfeldbacteria bacterium RIFOXYB2_FULL_38_14</name>
    <dbReference type="NCBI Taxonomy" id="1798547"/>
    <lineage>
        <taxon>Bacteria</taxon>
        <taxon>Candidatus Kerfeldiibacteriota</taxon>
    </lineage>
</organism>
<gene>
    <name evidence="4" type="ORF">A2319_01265</name>
</gene>
<dbReference type="InterPro" id="IPR020476">
    <property type="entry name" value="Nudix_hydrolase"/>
</dbReference>
<sequence length="169" mass="19905">MKKKSKKINKSLKKRTVNLIKKSHDVIETQDVSKSVGAIVLNQYNHVLLVFQQRNQYWEFPKGKVEAGEREKDTLKREIFEETGIKDFEFVADFCTSMNYTFQYKGALVHRKVVYYLIRTSQRVRISSEHSRYAWLSLERAKKRLKHQSQIDLMDVVKEIASGKAYGQK</sequence>
<dbReference type="InterPro" id="IPR051325">
    <property type="entry name" value="Nudix_hydrolase_domain"/>
</dbReference>
<comment type="caution">
    <text evidence="4">The sequence shown here is derived from an EMBL/GenBank/DDBJ whole genome shotgun (WGS) entry which is preliminary data.</text>
</comment>
<name>A0A1G2BB92_9BACT</name>